<feature type="domain" description="DH" evidence="9">
    <location>
        <begin position="217"/>
        <end position="400"/>
    </location>
</feature>
<evidence type="ECO:0000259" key="9">
    <source>
        <dbReference type="PROSITE" id="PS50010"/>
    </source>
</evidence>
<dbReference type="PANTHER" id="PTHR22834">
    <property type="entry name" value="NUCLEAR FUSION PROTEIN FUS2"/>
    <property type="match status" value="1"/>
</dbReference>
<dbReference type="PROSITE" id="PS50010">
    <property type="entry name" value="DH_2"/>
    <property type="match status" value="1"/>
</dbReference>
<dbReference type="Proteomes" id="UP000335636">
    <property type="component" value="Unassembled WGS sequence"/>
</dbReference>
<dbReference type="SMART" id="SM00721">
    <property type="entry name" value="BAR"/>
    <property type="match status" value="1"/>
</dbReference>
<dbReference type="SMART" id="SM00326">
    <property type="entry name" value="SH3"/>
    <property type="match status" value="2"/>
</dbReference>
<dbReference type="InterPro" id="IPR000219">
    <property type="entry name" value="DH_dom"/>
</dbReference>
<dbReference type="Gene3D" id="1.20.900.10">
    <property type="entry name" value="Dbl homology (DH) domain"/>
    <property type="match status" value="1"/>
</dbReference>
<accession>A0A5E4AZQ2</accession>
<dbReference type="Pfam" id="PF00621">
    <property type="entry name" value="RhoGEF"/>
    <property type="match status" value="1"/>
</dbReference>
<feature type="region of interest" description="Disordered" evidence="7">
    <location>
        <begin position="762"/>
        <end position="781"/>
    </location>
</feature>
<evidence type="ECO:0000259" key="10">
    <source>
        <dbReference type="PROSITE" id="PS51021"/>
    </source>
</evidence>
<keyword evidence="3" id="KW-0677">Repeat</keyword>
<dbReference type="EMBL" id="CABDUW010000197">
    <property type="protein sequence ID" value="VTJ62346.1"/>
    <property type="molecule type" value="Genomic_DNA"/>
</dbReference>
<evidence type="ECO:0000256" key="5">
    <source>
        <dbReference type="ARBA" id="ARBA00074248"/>
    </source>
</evidence>
<name>A0A5E4AZQ2_MARMO</name>
<protein>
    <recommendedName>
        <fullName evidence="5">Rho guanine nucleotide exchange factor 37</fullName>
    </recommendedName>
</protein>
<dbReference type="GO" id="GO:0005737">
    <property type="term" value="C:cytoplasm"/>
    <property type="evidence" value="ECO:0007669"/>
    <property type="project" value="InterPro"/>
</dbReference>
<dbReference type="Gene3D" id="1.20.1270.60">
    <property type="entry name" value="Arfaptin homology (AH) domain/BAR domain"/>
    <property type="match status" value="1"/>
</dbReference>
<gene>
    <name evidence="11" type="ORF">MONAX_5E002168</name>
</gene>
<dbReference type="CDD" id="cd00160">
    <property type="entry name" value="RhoGEF"/>
    <property type="match status" value="1"/>
</dbReference>
<dbReference type="SUPFAM" id="SSF48065">
    <property type="entry name" value="DBL homology domain (DH-domain)"/>
    <property type="match status" value="1"/>
</dbReference>
<dbReference type="InterPro" id="IPR004148">
    <property type="entry name" value="BAR_dom"/>
</dbReference>
<organism evidence="11 12">
    <name type="scientific">Marmota monax</name>
    <name type="common">Woodchuck</name>
    <dbReference type="NCBI Taxonomy" id="9995"/>
    <lineage>
        <taxon>Eukaryota</taxon>
        <taxon>Metazoa</taxon>
        <taxon>Chordata</taxon>
        <taxon>Craniata</taxon>
        <taxon>Vertebrata</taxon>
        <taxon>Euteleostomi</taxon>
        <taxon>Mammalia</taxon>
        <taxon>Eutheria</taxon>
        <taxon>Euarchontoglires</taxon>
        <taxon>Glires</taxon>
        <taxon>Rodentia</taxon>
        <taxon>Sciuromorpha</taxon>
        <taxon>Sciuridae</taxon>
        <taxon>Xerinae</taxon>
        <taxon>Marmotini</taxon>
        <taxon>Marmota</taxon>
    </lineage>
</organism>
<dbReference type="SUPFAM" id="SSF103657">
    <property type="entry name" value="BAR/IMD domain-like"/>
    <property type="match status" value="1"/>
</dbReference>
<dbReference type="CDD" id="cd11799">
    <property type="entry name" value="SH3_ARHGEF37_C1"/>
    <property type="match status" value="1"/>
</dbReference>
<sequence length="862" mass="96041">MEQNTPKAPCISTDSEKECSRAQACPLGRSWPCLWEEGARKLDWEEKTALPVKGSFCTCEEQGASMEALEEMKRKNQKRCRPVHGCCSSHWATRTVDDSSSSGANNLTPEKQGLGACLSRAAHARTQQREQNRGRRALDWCAAYPAAQSRVGAGSCGRAGSAPLRCHLAGAAGVGVDAGGHLARALEPEDMSDHESTSRPGSPDEEGRSSEDRRLLHQRLAVRELLDTEVSYLHMLQLCASNIRGRLQQLPQGDLDVLFSNMDEIIQVSSRFLHGLQETASKEEEQVYLIGKLFLEFQEEFERVYKVYCASYDQALLLLETYRKEPELQQKIQSTIEAVVPQAGPSGLSFLLVIPLQRITRYPLLLQKILENTLPDASAYLVLQRAASALQDVNANINEYKMRKEVASKYTRVEPLSLRERLARINTHTLSKKTTRLSQLLKQEAGLVPRTEDKEFDDLEERFQWVSLCVTELKSNVAAYLDNLEAFLRFRPHECNLDIPGGPVEQYSSLSRDLQCQAFLEFKQRLEGLVWRPLCSLAKALVGPQNLIKKRLDKLLDFERVEEKLLEVGNVTYEEEAARHTYQALNSLLVAELPQFNQLVMQWLGQILRTFVALQKDLSEQVLQRAEGSVAQLPHHHLSEPAFRKLVEDTLGQTGSQLRAFRETFEKVLPPPTAQPLLPGSERQVQALLSRYGPGKLYQVTSNISGSGTLDLTLPRGQIVALLQNKDTKGNSSRWLVDTGGHRGYVPAGKLQLYQVVPSEKELRGQAGPREGSQHLTPEPTPAPVCSVPAVTQVVAVYPFVARSSHEVSLQAGQPVTVLEAQDKKGNPEWSLVEVNGQRGYVPSSFLARAPSPAPWGWTLPS</sequence>
<feature type="compositionally biased region" description="Basic and acidic residues" evidence="7">
    <location>
        <begin position="186"/>
        <end position="197"/>
    </location>
</feature>
<evidence type="ECO:0000313" key="12">
    <source>
        <dbReference type="Proteomes" id="UP000335636"/>
    </source>
</evidence>
<comment type="function">
    <text evidence="4">May act as a guanine nucleotide exchange factor (GEF).</text>
</comment>
<dbReference type="Pfam" id="PF14604">
    <property type="entry name" value="SH3_9"/>
    <property type="match status" value="1"/>
</dbReference>
<dbReference type="PANTHER" id="PTHR22834:SF9">
    <property type="entry name" value="RHO GUANINE NUCLEOTIDE EXCHANGE FACTOR 37"/>
    <property type="match status" value="1"/>
</dbReference>
<comment type="caution">
    <text evidence="11">The sequence shown here is derived from an EMBL/GenBank/DDBJ whole genome shotgun (WGS) entry which is preliminary data.</text>
</comment>
<feature type="domain" description="BAR" evidence="10">
    <location>
        <begin position="441"/>
        <end position="642"/>
    </location>
</feature>
<keyword evidence="12" id="KW-1185">Reference proteome</keyword>
<dbReference type="InterPro" id="IPR051492">
    <property type="entry name" value="Dynamin-Rho_GEF"/>
</dbReference>
<evidence type="ECO:0000256" key="1">
    <source>
        <dbReference type="ARBA" id="ARBA00022443"/>
    </source>
</evidence>
<reference evidence="11" key="1">
    <citation type="submission" date="2019-04" db="EMBL/GenBank/DDBJ databases">
        <authorList>
            <person name="Alioto T."/>
            <person name="Alioto T."/>
        </authorList>
    </citation>
    <scope>NUCLEOTIDE SEQUENCE [LARGE SCALE GENOMIC DNA]</scope>
</reference>
<evidence type="ECO:0000256" key="3">
    <source>
        <dbReference type="ARBA" id="ARBA00022737"/>
    </source>
</evidence>
<evidence type="ECO:0000256" key="2">
    <source>
        <dbReference type="ARBA" id="ARBA00022658"/>
    </source>
</evidence>
<dbReference type="FunFam" id="1.20.900.10:FF:000029">
    <property type="entry name" value="Rho guanine nucleotide exchange factor 37"/>
    <property type="match status" value="1"/>
</dbReference>
<evidence type="ECO:0000256" key="4">
    <source>
        <dbReference type="ARBA" id="ARBA00057370"/>
    </source>
</evidence>
<feature type="domain" description="SH3" evidence="8">
    <location>
        <begin position="789"/>
        <end position="852"/>
    </location>
</feature>
<dbReference type="Pfam" id="PF03114">
    <property type="entry name" value="BAR"/>
    <property type="match status" value="1"/>
</dbReference>
<dbReference type="SUPFAM" id="SSF50044">
    <property type="entry name" value="SH3-domain"/>
    <property type="match status" value="2"/>
</dbReference>
<dbReference type="AlphaFoldDB" id="A0A5E4AZQ2"/>
<dbReference type="InterPro" id="IPR035899">
    <property type="entry name" value="DBL_dom_sf"/>
</dbReference>
<evidence type="ECO:0000259" key="8">
    <source>
        <dbReference type="PROSITE" id="PS50002"/>
    </source>
</evidence>
<feature type="domain" description="SH3" evidence="8">
    <location>
        <begin position="693"/>
        <end position="756"/>
    </location>
</feature>
<dbReference type="InterPro" id="IPR001452">
    <property type="entry name" value="SH3_domain"/>
</dbReference>
<dbReference type="FunFam" id="2.30.30.40:FF:000174">
    <property type="entry name" value="rho guanine nucleotide exchange factor 37"/>
    <property type="match status" value="1"/>
</dbReference>
<dbReference type="InterPro" id="IPR035636">
    <property type="entry name" value="ARHGEF37_SH3_2"/>
</dbReference>
<keyword evidence="2" id="KW-0344">Guanine-nucleotide releasing factor</keyword>
<dbReference type="InterPro" id="IPR035823">
    <property type="entry name" value="ARHGEF37_SH3_C1"/>
</dbReference>
<evidence type="ECO:0000256" key="7">
    <source>
        <dbReference type="SAM" id="MobiDB-lite"/>
    </source>
</evidence>
<dbReference type="Pfam" id="PF07653">
    <property type="entry name" value="SH3_2"/>
    <property type="match status" value="1"/>
</dbReference>
<dbReference type="CDD" id="cd07589">
    <property type="entry name" value="BAR_DNMBP"/>
    <property type="match status" value="1"/>
</dbReference>
<dbReference type="FunFam" id="2.30.30.40:FF:000177">
    <property type="entry name" value="Rho guanine nucleotide exchange factor (GEF) 37"/>
    <property type="match status" value="1"/>
</dbReference>
<dbReference type="GO" id="GO:0005085">
    <property type="term" value="F:guanyl-nucleotide exchange factor activity"/>
    <property type="evidence" value="ECO:0007669"/>
    <property type="project" value="UniProtKB-KW"/>
</dbReference>
<keyword evidence="1 6" id="KW-0728">SH3 domain</keyword>
<dbReference type="Gene3D" id="2.30.30.40">
    <property type="entry name" value="SH3 Domains"/>
    <property type="match status" value="2"/>
</dbReference>
<dbReference type="PROSITE" id="PS50002">
    <property type="entry name" value="SH3"/>
    <property type="match status" value="2"/>
</dbReference>
<evidence type="ECO:0000256" key="6">
    <source>
        <dbReference type="PROSITE-ProRule" id="PRU00192"/>
    </source>
</evidence>
<dbReference type="InterPro" id="IPR036028">
    <property type="entry name" value="SH3-like_dom_sf"/>
</dbReference>
<proteinExistence type="predicted"/>
<dbReference type="FunFam" id="1.20.1270.60:FF:000057">
    <property type="entry name" value="Rho guanine nucleotide exchange factor 37"/>
    <property type="match status" value="1"/>
</dbReference>
<dbReference type="PROSITE" id="PS51021">
    <property type="entry name" value="BAR"/>
    <property type="match status" value="1"/>
</dbReference>
<evidence type="ECO:0000313" key="11">
    <source>
        <dbReference type="EMBL" id="VTJ62346.1"/>
    </source>
</evidence>
<dbReference type="SMART" id="SM00325">
    <property type="entry name" value="RhoGEF"/>
    <property type="match status" value="1"/>
</dbReference>
<dbReference type="CDD" id="cd11941">
    <property type="entry name" value="SH3_ARHGEF37_C2"/>
    <property type="match status" value="1"/>
</dbReference>
<feature type="region of interest" description="Disordered" evidence="7">
    <location>
        <begin position="186"/>
        <end position="213"/>
    </location>
</feature>
<dbReference type="InterPro" id="IPR027267">
    <property type="entry name" value="AH/BAR_dom_sf"/>
</dbReference>